<feature type="transmembrane region" description="Helical" evidence="7">
    <location>
        <begin position="15"/>
        <end position="38"/>
    </location>
</feature>
<accession>A0A267H7K7</accession>
<dbReference type="STRING" id="282301.A0A267H7K7"/>
<dbReference type="EMBL" id="NIVC01000012">
    <property type="protein sequence ID" value="PAA94255.1"/>
    <property type="molecule type" value="Genomic_DNA"/>
</dbReference>
<evidence type="ECO:0000313" key="9">
    <source>
        <dbReference type="EMBL" id="PAA94255.1"/>
    </source>
</evidence>
<comment type="caution">
    <text evidence="9">The sequence shown here is derived from an EMBL/GenBank/DDBJ whole genome shotgun (WGS) entry which is preliminary data.</text>
</comment>
<feature type="transmembrane region" description="Helical" evidence="7">
    <location>
        <begin position="302"/>
        <end position="321"/>
    </location>
</feature>
<feature type="transmembrane region" description="Helical" evidence="7">
    <location>
        <begin position="454"/>
        <end position="478"/>
    </location>
</feature>
<dbReference type="Proteomes" id="UP000215902">
    <property type="component" value="Unassembled WGS sequence"/>
</dbReference>
<evidence type="ECO:0000256" key="5">
    <source>
        <dbReference type="ARBA" id="ARBA00023136"/>
    </source>
</evidence>
<feature type="transmembrane region" description="Helical" evidence="7">
    <location>
        <begin position="341"/>
        <end position="361"/>
    </location>
</feature>
<dbReference type="Pfam" id="PF07690">
    <property type="entry name" value="MFS_1"/>
    <property type="match status" value="1"/>
</dbReference>
<evidence type="ECO:0000256" key="1">
    <source>
        <dbReference type="ARBA" id="ARBA00004141"/>
    </source>
</evidence>
<name>A0A267H7K7_9PLAT</name>
<feature type="region of interest" description="Disordered" evidence="6">
    <location>
        <begin position="266"/>
        <end position="286"/>
    </location>
</feature>
<proteinExistence type="predicted"/>
<evidence type="ECO:0000313" key="10">
    <source>
        <dbReference type="Proteomes" id="UP000215902"/>
    </source>
</evidence>
<feature type="transmembrane region" description="Helical" evidence="7">
    <location>
        <begin position="167"/>
        <end position="187"/>
    </location>
</feature>
<dbReference type="AlphaFoldDB" id="A0A267H7K7"/>
<feature type="transmembrane region" description="Helical" evidence="7">
    <location>
        <begin position="222"/>
        <end position="240"/>
    </location>
</feature>
<evidence type="ECO:0000256" key="7">
    <source>
        <dbReference type="SAM" id="Phobius"/>
    </source>
</evidence>
<feature type="transmembrane region" description="Helical" evidence="7">
    <location>
        <begin position="425"/>
        <end position="448"/>
    </location>
</feature>
<gene>
    <name evidence="9" type="ORF">BOX15_Mlig031389g1</name>
</gene>
<evidence type="ECO:0000259" key="8">
    <source>
        <dbReference type="PROSITE" id="PS50850"/>
    </source>
</evidence>
<feature type="transmembrane region" description="Helical" evidence="7">
    <location>
        <begin position="77"/>
        <end position="98"/>
    </location>
</feature>
<dbReference type="InterPro" id="IPR052983">
    <property type="entry name" value="MFS_Riboflavin_Transporter"/>
</dbReference>
<organism evidence="9 10">
    <name type="scientific">Macrostomum lignano</name>
    <dbReference type="NCBI Taxonomy" id="282301"/>
    <lineage>
        <taxon>Eukaryota</taxon>
        <taxon>Metazoa</taxon>
        <taxon>Spiralia</taxon>
        <taxon>Lophotrochozoa</taxon>
        <taxon>Platyhelminthes</taxon>
        <taxon>Rhabditophora</taxon>
        <taxon>Macrostomorpha</taxon>
        <taxon>Macrostomida</taxon>
        <taxon>Macrostomidae</taxon>
        <taxon>Macrostomum</taxon>
    </lineage>
</organism>
<evidence type="ECO:0000256" key="2">
    <source>
        <dbReference type="ARBA" id="ARBA00022448"/>
    </source>
</evidence>
<dbReference type="OrthoDB" id="410267at2759"/>
<keyword evidence="4 7" id="KW-1133">Transmembrane helix</keyword>
<dbReference type="GO" id="GO:0016020">
    <property type="term" value="C:membrane"/>
    <property type="evidence" value="ECO:0007669"/>
    <property type="project" value="UniProtKB-SubCell"/>
</dbReference>
<feature type="transmembrane region" description="Helical" evidence="7">
    <location>
        <begin position="368"/>
        <end position="387"/>
    </location>
</feature>
<dbReference type="PANTHER" id="PTHR43385">
    <property type="entry name" value="RIBOFLAVIN TRANSPORTER RIBJ"/>
    <property type="match status" value="1"/>
</dbReference>
<evidence type="ECO:0000256" key="3">
    <source>
        <dbReference type="ARBA" id="ARBA00022692"/>
    </source>
</evidence>
<evidence type="ECO:0000256" key="6">
    <source>
        <dbReference type="SAM" id="MobiDB-lite"/>
    </source>
</evidence>
<feature type="transmembrane region" description="Helical" evidence="7">
    <location>
        <begin position="110"/>
        <end position="130"/>
    </location>
</feature>
<dbReference type="Gene3D" id="1.20.1250.20">
    <property type="entry name" value="MFS general substrate transporter like domains"/>
    <property type="match status" value="2"/>
</dbReference>
<keyword evidence="3 7" id="KW-0812">Transmembrane</keyword>
<protein>
    <recommendedName>
        <fullName evidence="8">Major facilitator superfamily (MFS) profile domain-containing protein</fullName>
    </recommendedName>
</protein>
<dbReference type="PANTHER" id="PTHR43385:SF1">
    <property type="entry name" value="RIBOFLAVIN TRANSPORTER RIBJ"/>
    <property type="match status" value="1"/>
</dbReference>
<reference evidence="9 10" key="1">
    <citation type="submission" date="2017-06" db="EMBL/GenBank/DDBJ databases">
        <title>A platform for efficient transgenesis in Macrostomum lignano, a flatworm model organism for stem cell research.</title>
        <authorList>
            <person name="Berezikov E."/>
        </authorList>
    </citation>
    <scope>NUCLEOTIDE SEQUENCE [LARGE SCALE GENOMIC DNA]</scope>
    <source>
        <strain evidence="9">DV1</strain>
        <tissue evidence="9">Whole organism</tissue>
    </source>
</reference>
<dbReference type="InterPro" id="IPR020846">
    <property type="entry name" value="MFS_dom"/>
</dbReference>
<dbReference type="SUPFAM" id="SSF103473">
    <property type="entry name" value="MFS general substrate transporter"/>
    <property type="match status" value="1"/>
</dbReference>
<dbReference type="GO" id="GO:0022857">
    <property type="term" value="F:transmembrane transporter activity"/>
    <property type="evidence" value="ECO:0007669"/>
    <property type="project" value="InterPro"/>
</dbReference>
<feature type="transmembrane region" description="Helical" evidence="7">
    <location>
        <begin position="136"/>
        <end position="155"/>
    </location>
</feature>
<dbReference type="InterPro" id="IPR036259">
    <property type="entry name" value="MFS_trans_sf"/>
</dbReference>
<sequence length="490" mass="51860">MQKRTMDLLNDKQRFVVVATSGAAVMLTLGTNYCLGGLSPYIVSRLLEADQLNSNGTPARDPHPGSAAASKLNTGTVVWVFVVAALFQGFGMLASGFLTAQLPFDRRWSIACGCLISSLGTCLTGLTVAVSIGLVILTSGAIFGFGQGLAYALILESVTSWTDESKGLITGILVSSFAAGAIVFLPIQSKIINPENLTPDLRIGNDRLFSQHEVTSRTPHSFFIMSAIYASVQLLCIGFIRRKPEARSQSGSDQQAGEGTMLIDESGTAQAAPKPDSPIPASEEEQEAAATQWTLHSAVQSLPFFVMGLSIFFLTPASIVLPSLDKAYGETFISNDMLLSVMAGIGGAFNAFGRLVAGIVIDRLHFRVCVLIQGLLLAALHALTPLSALTHPALYFILVCSVNFVFAGVFVFFPYSVEKLYGSALFAQVYGLVFLFKAVAGALIAAVTTAGLGALGWTGILVLTAVTSGIGGLLILLYNTERWKLAIALV</sequence>
<keyword evidence="10" id="KW-1185">Reference proteome</keyword>
<dbReference type="PROSITE" id="PS50850">
    <property type="entry name" value="MFS"/>
    <property type="match status" value="1"/>
</dbReference>
<feature type="transmembrane region" description="Helical" evidence="7">
    <location>
        <begin position="393"/>
        <end position="413"/>
    </location>
</feature>
<dbReference type="InterPro" id="IPR011701">
    <property type="entry name" value="MFS"/>
</dbReference>
<keyword evidence="5 7" id="KW-0472">Membrane</keyword>
<evidence type="ECO:0000256" key="4">
    <source>
        <dbReference type="ARBA" id="ARBA00022989"/>
    </source>
</evidence>
<keyword evidence="2" id="KW-0813">Transport</keyword>
<feature type="domain" description="Major facilitator superfamily (MFS) profile" evidence="8">
    <location>
        <begin position="296"/>
        <end position="490"/>
    </location>
</feature>
<comment type="subcellular location">
    <subcellularLocation>
        <location evidence="1">Membrane</location>
        <topology evidence="1">Multi-pass membrane protein</topology>
    </subcellularLocation>
</comment>